<gene>
    <name evidence="2" type="ORF">ENU66_01510</name>
</gene>
<sequence>MKRVWLLMLVGVALVSAAPTVDGNVDPEAEGYTLVAENPTYTDKQGADLLAFYYAIANDSLYLAITTQNTASWGVAYGIVLDTEEGGYSGIPDTLPDSWGRRFYYPEWQPDYQLYFWYDEGGQQITSQNFNKYVGGDSPNYWERWQYDFATFVYAANYGGEQGLQALEVAFALSSIGNPTQIKACAYIAGGDNSSAVDILPMDPSVSLTGGEEWTDWDTITTYFVLNVREHTNKFNMQPILNGVRVTGSGTYVLEVYTVDGKKILTRKVTVNGRADVTFNLKPGLYLVREGKLGASKFIVAK</sequence>
<proteinExistence type="predicted"/>
<dbReference type="EMBL" id="DTDJ01000014">
    <property type="protein sequence ID" value="HGL17006.1"/>
    <property type="molecule type" value="Genomic_DNA"/>
</dbReference>
<dbReference type="AlphaFoldDB" id="A0A7V4E4S9"/>
<accession>A0A7V4E4S9</accession>
<reference evidence="2" key="1">
    <citation type="journal article" date="2020" name="mSystems">
        <title>Genome- and Community-Level Interaction Insights into Carbon Utilization and Element Cycling Functions of Hydrothermarchaeota in Hydrothermal Sediment.</title>
        <authorList>
            <person name="Zhou Z."/>
            <person name="Liu Y."/>
            <person name="Xu W."/>
            <person name="Pan J."/>
            <person name="Luo Z.H."/>
            <person name="Li M."/>
        </authorList>
    </citation>
    <scope>NUCLEOTIDE SEQUENCE [LARGE SCALE GENOMIC DNA]</scope>
    <source>
        <strain evidence="2">SpSt-69</strain>
    </source>
</reference>
<keyword evidence="1" id="KW-0732">Signal</keyword>
<name>A0A7V4E4S9_UNCW3</name>
<evidence type="ECO:0000256" key="1">
    <source>
        <dbReference type="SAM" id="SignalP"/>
    </source>
</evidence>
<feature type="signal peptide" evidence="1">
    <location>
        <begin position="1"/>
        <end position="17"/>
    </location>
</feature>
<evidence type="ECO:0000313" key="2">
    <source>
        <dbReference type="EMBL" id="HGL17006.1"/>
    </source>
</evidence>
<organism evidence="2">
    <name type="scientific">candidate division WOR-3 bacterium</name>
    <dbReference type="NCBI Taxonomy" id="2052148"/>
    <lineage>
        <taxon>Bacteria</taxon>
        <taxon>Bacteria division WOR-3</taxon>
    </lineage>
</organism>
<feature type="chain" id="PRO_5030773208" evidence="1">
    <location>
        <begin position="18"/>
        <end position="302"/>
    </location>
</feature>
<protein>
    <submittedName>
        <fullName evidence="2">T9SS type A sorting domain-containing protein</fullName>
    </submittedName>
</protein>
<comment type="caution">
    <text evidence="2">The sequence shown here is derived from an EMBL/GenBank/DDBJ whole genome shotgun (WGS) entry which is preliminary data.</text>
</comment>